<dbReference type="SUPFAM" id="SSF82171">
    <property type="entry name" value="DPP6 N-terminal domain-like"/>
    <property type="match status" value="1"/>
</dbReference>
<feature type="domain" description="Peptidase S9 prolyl oligopeptidase catalytic" evidence="3">
    <location>
        <begin position="440"/>
        <end position="648"/>
    </location>
</feature>
<dbReference type="InterPro" id="IPR001375">
    <property type="entry name" value="Peptidase_S9_cat"/>
</dbReference>
<gene>
    <name evidence="4" type="ORF">ABENE_00205</name>
</gene>
<dbReference type="InterPro" id="IPR006311">
    <property type="entry name" value="TAT_signal"/>
</dbReference>
<dbReference type="PANTHER" id="PTHR42776">
    <property type="entry name" value="SERINE PEPTIDASE S9 FAMILY MEMBER"/>
    <property type="match status" value="1"/>
</dbReference>
<sequence length="652" mass="72677">MTSSFNRRRLLITASAGAFTAILGPEVLAQTQQVPPVPTPEQWAKSPALDHVCLSADGNHIAYIKEDGGTKYLHEYNIADNKFQTFNLGKAKISDLFWIDDIHLVLSTLATGKEDAFAGGRSTFQIVSIYNLQTQTINVPFSQIEGFKSFVMGGVNVVARDGKRQLTAATYPINFDEAKYLYSFDLDKSLKYDLMDRAPWETHKWVLTPEGEMVARSLYYPKSNTWILQYRMNGAWKDIYTTKSEIDYPTLIGLGRDGSSVVVYKEGERGLEGNYYEVTPEGVFSAPLPIEGANSGPIFDPKTFRLCGYRGYDGWVNYHYDNPTMQDLVKKAQVAMTGYRMMITDYADDPRKMIVYSEGDDDSGTYYYIDFVSGKNITIGEAYPDIPFEWIAVKKAIKYKAADGLEIEAYLTLPPNREAKNLPLVVMPHGGPIARDGLEYDREAQAYASRGYAVLQPNYRGSEGYGNAFITASYGQWGKKMQTDLSDGVRYLAAQGLVDAKRVCIIGASYGGYAALAGVTLDAGVYNCAVDVAGLANLRTFLDWSRDYDAGQKSTTYNFWKRCFGDESNLDSASPIKNVKNVNVPILIVHGKDDTVVPIEQSTSMVSALKTAGKDVTFVQYDHTDHWETNEASRIDMYKTIVAFIEKHNPPT</sequence>
<dbReference type="PATRIC" id="fig|1121022.4.peg.42"/>
<comment type="caution">
    <text evidence="4">The sequence shown here is derived from an EMBL/GenBank/DDBJ whole genome shotgun (WGS) entry which is preliminary data.</text>
</comment>
<protein>
    <recommendedName>
        <fullName evidence="3">Peptidase S9 prolyl oligopeptidase catalytic domain-containing protein</fullName>
    </recommendedName>
</protein>
<dbReference type="GO" id="GO:0004252">
    <property type="term" value="F:serine-type endopeptidase activity"/>
    <property type="evidence" value="ECO:0007669"/>
    <property type="project" value="TreeGrafter"/>
</dbReference>
<dbReference type="RefSeq" id="WP_018081233.1">
    <property type="nucleotide sequence ID" value="NZ_AQWM01000004.1"/>
</dbReference>
<evidence type="ECO:0000256" key="1">
    <source>
        <dbReference type="ARBA" id="ARBA00022801"/>
    </source>
</evidence>
<name>V4RTR0_9CAUL</name>
<keyword evidence="2" id="KW-0732">Signal</keyword>
<keyword evidence="1" id="KW-0378">Hydrolase</keyword>
<dbReference type="GO" id="GO:0006508">
    <property type="term" value="P:proteolysis"/>
    <property type="evidence" value="ECO:0007669"/>
    <property type="project" value="InterPro"/>
</dbReference>
<dbReference type="SUPFAM" id="SSF53474">
    <property type="entry name" value="alpha/beta-Hydrolases"/>
    <property type="match status" value="1"/>
</dbReference>
<reference evidence="4 5" key="1">
    <citation type="journal article" date="2014" name="Nature">
        <title>Sequential evolution of bacterial morphology by co-option of a developmental regulator.</title>
        <authorList>
            <person name="Jiang C."/>
            <person name="Brown P.J."/>
            <person name="Ducret A."/>
            <person name="Brun Y.V."/>
        </authorList>
    </citation>
    <scope>NUCLEOTIDE SEQUENCE [LARGE SCALE GENOMIC DNA]</scope>
    <source>
        <strain evidence="4 5">DSM 16100</strain>
    </source>
</reference>
<feature type="signal peptide" evidence="2">
    <location>
        <begin position="1"/>
        <end position="29"/>
    </location>
</feature>
<feature type="chain" id="PRO_5004726890" description="Peptidase S9 prolyl oligopeptidase catalytic domain-containing protein" evidence="2">
    <location>
        <begin position="30"/>
        <end position="652"/>
    </location>
</feature>
<dbReference type="EMBL" id="AWGB01000001">
    <property type="protein sequence ID" value="ESQ94548.1"/>
    <property type="molecule type" value="Genomic_DNA"/>
</dbReference>
<dbReference type="PANTHER" id="PTHR42776:SF27">
    <property type="entry name" value="DIPEPTIDYL PEPTIDASE FAMILY MEMBER 6"/>
    <property type="match status" value="1"/>
</dbReference>
<dbReference type="OrthoDB" id="128799at2"/>
<evidence type="ECO:0000259" key="3">
    <source>
        <dbReference type="Pfam" id="PF00326"/>
    </source>
</evidence>
<dbReference type="STRING" id="1121022.GCA_000376105_01565"/>
<dbReference type="Gene3D" id="3.40.50.1820">
    <property type="entry name" value="alpha/beta hydrolase"/>
    <property type="match status" value="1"/>
</dbReference>
<proteinExistence type="predicted"/>
<evidence type="ECO:0000256" key="2">
    <source>
        <dbReference type="SAM" id="SignalP"/>
    </source>
</evidence>
<dbReference type="PROSITE" id="PS51318">
    <property type="entry name" value="TAT"/>
    <property type="match status" value="1"/>
</dbReference>
<evidence type="ECO:0000313" key="5">
    <source>
        <dbReference type="Proteomes" id="UP000017837"/>
    </source>
</evidence>
<dbReference type="AlphaFoldDB" id="V4RTR0"/>
<dbReference type="Proteomes" id="UP000017837">
    <property type="component" value="Unassembled WGS sequence"/>
</dbReference>
<accession>V4RTR0</accession>
<dbReference type="InterPro" id="IPR029058">
    <property type="entry name" value="AB_hydrolase_fold"/>
</dbReference>
<dbReference type="eggNOG" id="COG1506">
    <property type="taxonomic scope" value="Bacteria"/>
</dbReference>
<evidence type="ECO:0000313" key="4">
    <source>
        <dbReference type="EMBL" id="ESQ94548.1"/>
    </source>
</evidence>
<dbReference type="Pfam" id="PF00326">
    <property type="entry name" value="Peptidase_S9"/>
    <property type="match status" value="1"/>
</dbReference>
<keyword evidence="5" id="KW-1185">Reference proteome</keyword>
<organism evidence="4 5">
    <name type="scientific">Asticcacaulis benevestitus DSM 16100 = ATCC BAA-896</name>
    <dbReference type="NCBI Taxonomy" id="1121022"/>
    <lineage>
        <taxon>Bacteria</taxon>
        <taxon>Pseudomonadati</taxon>
        <taxon>Pseudomonadota</taxon>
        <taxon>Alphaproteobacteria</taxon>
        <taxon>Caulobacterales</taxon>
        <taxon>Caulobacteraceae</taxon>
        <taxon>Asticcacaulis</taxon>
    </lineage>
</organism>